<reference evidence="1 2" key="1">
    <citation type="submission" date="2015-06" db="EMBL/GenBank/DDBJ databases">
        <title>Prevotella sp. 109, sp. nov., a novel member of the family Prevotellaceae isolated from human faeces.</title>
        <authorList>
            <person name="Shkoporov A.N."/>
            <person name="Chaplin A.V."/>
            <person name="Kafarskaia L.I."/>
            <person name="Efimov B.A."/>
        </authorList>
    </citation>
    <scope>NUCLEOTIDE SEQUENCE [LARGE SCALE GENOMIC DNA]</scope>
    <source>
        <strain evidence="1 2">109</strain>
    </source>
</reference>
<proteinExistence type="predicted"/>
<dbReference type="EMBL" id="LFQU01000002">
    <property type="protein sequence ID" value="KOO69526.1"/>
    <property type="molecule type" value="Genomic_DNA"/>
</dbReference>
<comment type="caution">
    <text evidence="1">The sequence shown here is derived from an EMBL/GenBank/DDBJ whole genome shotgun (WGS) entry which is preliminary data.</text>
</comment>
<gene>
    <name evidence="1" type="ORF">ACU52_02460</name>
</gene>
<evidence type="ECO:0000313" key="2">
    <source>
        <dbReference type="Proteomes" id="UP000036951"/>
    </source>
</evidence>
<organism evidence="1 2">
    <name type="scientific">Xylanibacter rarus</name>
    <dbReference type="NCBI Taxonomy" id="1676614"/>
    <lineage>
        <taxon>Bacteria</taxon>
        <taxon>Pseudomonadati</taxon>
        <taxon>Bacteroidota</taxon>
        <taxon>Bacteroidia</taxon>
        <taxon>Bacteroidales</taxon>
        <taxon>Prevotellaceae</taxon>
        <taxon>Xylanibacter</taxon>
    </lineage>
</organism>
<evidence type="ECO:0000313" key="1">
    <source>
        <dbReference type="EMBL" id="KOO69526.1"/>
    </source>
</evidence>
<protein>
    <submittedName>
        <fullName evidence="1">Uncharacterized protein</fullName>
    </submittedName>
</protein>
<sequence>MKATIYILSILTLILGGVAVALGLQPTLGQTDSKKTSTDTGCMRGSSLLAALTARDMRPLRW</sequence>
<dbReference type="Proteomes" id="UP000036951">
    <property type="component" value="Unassembled WGS sequence"/>
</dbReference>
<keyword evidence="2" id="KW-1185">Reference proteome</keyword>
<name>A0A8E1QZ57_9BACT</name>
<dbReference type="AlphaFoldDB" id="A0A8E1QZ57"/>
<accession>A0A8E1QZ57</accession>